<keyword evidence="4" id="KW-1185">Reference proteome</keyword>
<feature type="transmembrane region" description="Helical" evidence="1">
    <location>
        <begin position="46"/>
        <end position="63"/>
    </location>
</feature>
<evidence type="ECO:0000256" key="1">
    <source>
        <dbReference type="SAM" id="Phobius"/>
    </source>
</evidence>
<feature type="transmembrane region" description="Helical" evidence="1">
    <location>
        <begin position="156"/>
        <end position="176"/>
    </location>
</feature>
<dbReference type="PANTHER" id="PTHR35793:SF2">
    <property type="entry name" value="INNER MEMBRANE PROTEIN YJIG"/>
    <property type="match status" value="1"/>
</dbReference>
<gene>
    <name evidence="3" type="ORF">SAMN05446037_101095</name>
</gene>
<dbReference type="Proteomes" id="UP000198304">
    <property type="component" value="Unassembled WGS sequence"/>
</dbReference>
<dbReference type="PANTHER" id="PTHR35793">
    <property type="entry name" value="INNER MEMBRANE PROTEIN YJIG"/>
    <property type="match status" value="1"/>
</dbReference>
<evidence type="ECO:0000313" key="4">
    <source>
        <dbReference type="Proteomes" id="UP000198304"/>
    </source>
</evidence>
<dbReference type="RefSeq" id="WP_089283134.1">
    <property type="nucleotide sequence ID" value="NZ_FZOJ01000010.1"/>
</dbReference>
<evidence type="ECO:0000259" key="2">
    <source>
        <dbReference type="Pfam" id="PF07670"/>
    </source>
</evidence>
<keyword evidence="1" id="KW-0812">Transmembrane</keyword>
<feature type="transmembrane region" description="Helical" evidence="1">
    <location>
        <begin position="75"/>
        <end position="99"/>
    </location>
</feature>
<dbReference type="EMBL" id="FZOJ01000010">
    <property type="protein sequence ID" value="SNS45344.1"/>
    <property type="molecule type" value="Genomic_DNA"/>
</dbReference>
<accession>A0A239EN92</accession>
<keyword evidence="1" id="KW-0472">Membrane</keyword>
<dbReference type="GO" id="GO:0005886">
    <property type="term" value="C:plasma membrane"/>
    <property type="evidence" value="ECO:0007669"/>
    <property type="project" value="TreeGrafter"/>
</dbReference>
<reference evidence="3 4" key="1">
    <citation type="submission" date="2017-06" db="EMBL/GenBank/DDBJ databases">
        <authorList>
            <person name="Kim H.J."/>
            <person name="Triplett B.A."/>
        </authorList>
    </citation>
    <scope>NUCLEOTIDE SEQUENCE [LARGE SCALE GENOMIC DNA]</scope>
    <source>
        <strain evidence="3 4">SCA</strain>
    </source>
</reference>
<dbReference type="Pfam" id="PF07670">
    <property type="entry name" value="Gate"/>
    <property type="match status" value="1"/>
</dbReference>
<keyword evidence="1" id="KW-1133">Transmembrane helix</keyword>
<dbReference type="InterPro" id="IPR052549">
    <property type="entry name" value="SpmB"/>
</dbReference>
<dbReference type="InterPro" id="IPR011642">
    <property type="entry name" value="Gate_dom"/>
</dbReference>
<sequence length="178" mass="19063">MIRLLTTFSVAAIPIMISIVLIHGLIKGVNLYDAFVEGAGEGFKAAVRIMPYLIAIFLAIGFMRRSGAMELLVKAMTMPLSFIGIPSEVLPLAIMRPISGSGSLGVLKDILTHYGPDSFVGRVASTMMGSAETIFYTMAVYFGAVGIKYARHTVPAALISHFAAVIASVVICRIIFFS</sequence>
<feature type="transmembrane region" description="Helical" evidence="1">
    <location>
        <begin position="7"/>
        <end position="26"/>
    </location>
</feature>
<dbReference type="AlphaFoldDB" id="A0A239EN92"/>
<proteinExistence type="predicted"/>
<feature type="domain" description="Nucleoside transporter/FeoB GTPase Gate" evidence="2">
    <location>
        <begin position="47"/>
        <end position="148"/>
    </location>
</feature>
<evidence type="ECO:0000313" key="3">
    <source>
        <dbReference type="EMBL" id="SNS45344.1"/>
    </source>
</evidence>
<organism evidence="3 4">
    <name type="scientific">Anaerovirgula multivorans</name>
    <dbReference type="NCBI Taxonomy" id="312168"/>
    <lineage>
        <taxon>Bacteria</taxon>
        <taxon>Bacillati</taxon>
        <taxon>Bacillota</taxon>
        <taxon>Clostridia</taxon>
        <taxon>Peptostreptococcales</taxon>
        <taxon>Natronincolaceae</taxon>
        <taxon>Anaerovirgula</taxon>
    </lineage>
</organism>
<name>A0A239EN92_9FIRM</name>
<feature type="transmembrane region" description="Helical" evidence="1">
    <location>
        <begin position="119"/>
        <end position="144"/>
    </location>
</feature>
<dbReference type="OrthoDB" id="9805623at2"/>
<protein>
    <submittedName>
        <fullName evidence="3">Spore maturation protein B</fullName>
    </submittedName>
</protein>